<dbReference type="SUPFAM" id="SSF53335">
    <property type="entry name" value="S-adenosyl-L-methionine-dependent methyltransferases"/>
    <property type="match status" value="1"/>
</dbReference>
<protein>
    <submittedName>
        <fullName evidence="3">Unannotated protein</fullName>
    </submittedName>
</protein>
<evidence type="ECO:0000256" key="1">
    <source>
        <dbReference type="ARBA" id="ARBA00022884"/>
    </source>
</evidence>
<evidence type="ECO:0000313" key="3">
    <source>
        <dbReference type="EMBL" id="CAB4820501.1"/>
    </source>
</evidence>
<gene>
    <name evidence="3" type="ORF">UFOPK3046_01714</name>
</gene>
<evidence type="ECO:0000259" key="2">
    <source>
        <dbReference type="Pfam" id="PF01728"/>
    </source>
</evidence>
<feature type="domain" description="Ribosomal RNA methyltransferase FtsJ" evidence="2">
    <location>
        <begin position="10"/>
        <end position="193"/>
    </location>
</feature>
<dbReference type="EMBL" id="CAFAAQ010000202">
    <property type="protein sequence ID" value="CAB4820501.1"/>
    <property type="molecule type" value="Genomic_DNA"/>
</dbReference>
<dbReference type="InterPro" id="IPR047048">
    <property type="entry name" value="TlyA"/>
</dbReference>
<dbReference type="GO" id="GO:0008168">
    <property type="term" value="F:methyltransferase activity"/>
    <property type="evidence" value="ECO:0007669"/>
    <property type="project" value="InterPro"/>
</dbReference>
<keyword evidence="1" id="KW-0694">RNA-binding</keyword>
<sequence length="229" mass="24322">MQLQSPPSRFVGRGGEKLSAALDCFSLNPSGLRVLDAGASTGGFTDCLLQAGAREVVALDVGHSQLHQRIRTDPRVIVLERTNLRHVEPGSLGVCDAVVADLSFISLTQVMGVLLQCCSAGGWLVLLVKPQFEATRPETTLGKGVITDPLVWRSTLMRVIGSAHAHGAVLLGLNESPLRGSEGNLEFLLHLGKPGSDRMDSVEGKVTAETLVDALLLTQPKPRTETGQS</sequence>
<organism evidence="3">
    <name type="scientific">freshwater metagenome</name>
    <dbReference type="NCBI Taxonomy" id="449393"/>
    <lineage>
        <taxon>unclassified sequences</taxon>
        <taxon>metagenomes</taxon>
        <taxon>ecological metagenomes</taxon>
    </lineage>
</organism>
<dbReference type="InterPro" id="IPR029063">
    <property type="entry name" value="SAM-dependent_MTases_sf"/>
</dbReference>
<dbReference type="CDD" id="cd02440">
    <property type="entry name" value="AdoMet_MTases"/>
    <property type="match status" value="1"/>
</dbReference>
<dbReference type="PANTHER" id="PTHR32319:SF0">
    <property type="entry name" value="BACTERIAL HEMOLYSIN-LIKE PROTEIN"/>
    <property type="match status" value="1"/>
</dbReference>
<proteinExistence type="predicted"/>
<dbReference type="AlphaFoldDB" id="A0A6J6ZFD8"/>
<reference evidence="3" key="1">
    <citation type="submission" date="2020-05" db="EMBL/GenBank/DDBJ databases">
        <authorList>
            <person name="Chiriac C."/>
            <person name="Salcher M."/>
            <person name="Ghai R."/>
            <person name="Kavagutti S V."/>
        </authorList>
    </citation>
    <scope>NUCLEOTIDE SEQUENCE</scope>
</reference>
<dbReference type="InterPro" id="IPR002877">
    <property type="entry name" value="RNA_MeTrfase_FtsJ_dom"/>
</dbReference>
<accession>A0A6J6ZFD8</accession>
<dbReference type="Gene3D" id="3.40.50.150">
    <property type="entry name" value="Vaccinia Virus protein VP39"/>
    <property type="match status" value="1"/>
</dbReference>
<dbReference type="GO" id="GO:0032259">
    <property type="term" value="P:methylation"/>
    <property type="evidence" value="ECO:0007669"/>
    <property type="project" value="InterPro"/>
</dbReference>
<dbReference type="Pfam" id="PF01728">
    <property type="entry name" value="FtsJ"/>
    <property type="match status" value="1"/>
</dbReference>
<dbReference type="PANTHER" id="PTHR32319">
    <property type="entry name" value="BACTERIAL HEMOLYSIN-LIKE PROTEIN"/>
    <property type="match status" value="1"/>
</dbReference>
<dbReference type="GO" id="GO:0003723">
    <property type="term" value="F:RNA binding"/>
    <property type="evidence" value="ECO:0007669"/>
    <property type="project" value="UniProtKB-KW"/>
</dbReference>
<name>A0A6J6ZFD8_9ZZZZ</name>